<proteinExistence type="predicted"/>
<gene>
    <name evidence="7" type="ORF">AWH49_13645</name>
</gene>
<sequence>MKFIKVFLQIVVLYIFYIVGVWLSDRLHLPLPGSIIGLLLLWLTLMFKVCPVNWIESGANFILSYLPLFFIPATVGVMNYFHVFAGKGIFLILIVVLSTLITMAIAGYTSQYLAQREETKRKELKSWKERL</sequence>
<dbReference type="Pfam" id="PF03788">
    <property type="entry name" value="LrgA"/>
    <property type="match status" value="1"/>
</dbReference>
<feature type="transmembrane region" description="Helical" evidence="6">
    <location>
        <begin position="88"/>
        <end position="108"/>
    </location>
</feature>
<dbReference type="GO" id="GO:0005886">
    <property type="term" value="C:plasma membrane"/>
    <property type="evidence" value="ECO:0007669"/>
    <property type="project" value="UniProtKB-SubCell"/>
</dbReference>
<name>A0A177L768_9BACI</name>
<accession>A0A177L768</accession>
<dbReference type="RefSeq" id="WP_063965549.1">
    <property type="nucleotide sequence ID" value="NZ_JBCNAN010000002.1"/>
</dbReference>
<dbReference type="InterPro" id="IPR005538">
    <property type="entry name" value="LrgA/CidA"/>
</dbReference>
<protein>
    <recommendedName>
        <fullName evidence="9">Holin-like protein</fullName>
    </recommendedName>
</protein>
<feature type="transmembrane region" description="Helical" evidence="6">
    <location>
        <begin position="6"/>
        <end position="23"/>
    </location>
</feature>
<organism evidence="7 8">
    <name type="scientific">Domibacillus aminovorans</name>
    <dbReference type="NCBI Taxonomy" id="29332"/>
    <lineage>
        <taxon>Bacteria</taxon>
        <taxon>Bacillati</taxon>
        <taxon>Bacillota</taxon>
        <taxon>Bacilli</taxon>
        <taxon>Bacillales</taxon>
        <taxon>Bacillaceae</taxon>
        <taxon>Domibacillus</taxon>
    </lineage>
</organism>
<reference evidence="7 8" key="1">
    <citation type="submission" date="2016-01" db="EMBL/GenBank/DDBJ databases">
        <title>Investigation of taxonomic status of Bacillus aminovorans.</title>
        <authorList>
            <person name="Verma A."/>
            <person name="Pal Y."/>
            <person name="Krishnamurthi S."/>
        </authorList>
    </citation>
    <scope>NUCLEOTIDE SEQUENCE [LARGE SCALE GENOMIC DNA]</scope>
    <source>
        <strain evidence="7 8">DSM 1314</strain>
    </source>
</reference>
<evidence type="ECO:0000313" key="7">
    <source>
        <dbReference type="EMBL" id="OAH61304.1"/>
    </source>
</evidence>
<dbReference type="PANTHER" id="PTHR33931:SF6">
    <property type="entry name" value="INTEGRAL MEMBRANE PROTEIN YXZK-RELATED"/>
    <property type="match status" value="1"/>
</dbReference>
<evidence type="ECO:0008006" key="9">
    <source>
        <dbReference type="Google" id="ProtNLM"/>
    </source>
</evidence>
<dbReference type="STRING" id="29332.AWH48_17695"/>
<keyword evidence="4 6" id="KW-1133">Transmembrane helix</keyword>
<keyword evidence="2" id="KW-1003">Cell membrane</keyword>
<feature type="transmembrane region" description="Helical" evidence="6">
    <location>
        <begin position="61"/>
        <end position="81"/>
    </location>
</feature>
<dbReference type="Proteomes" id="UP000076935">
    <property type="component" value="Unassembled WGS sequence"/>
</dbReference>
<keyword evidence="5 6" id="KW-0472">Membrane</keyword>
<dbReference type="PANTHER" id="PTHR33931">
    <property type="entry name" value="HOLIN-LIKE PROTEIN CIDA-RELATED"/>
    <property type="match status" value="1"/>
</dbReference>
<evidence type="ECO:0000256" key="6">
    <source>
        <dbReference type="SAM" id="Phobius"/>
    </source>
</evidence>
<keyword evidence="3 6" id="KW-0812">Transmembrane</keyword>
<comment type="subcellular location">
    <subcellularLocation>
        <location evidence="1">Cell membrane</location>
        <topology evidence="1">Multi-pass membrane protein</topology>
    </subcellularLocation>
</comment>
<keyword evidence="8" id="KW-1185">Reference proteome</keyword>
<evidence type="ECO:0000256" key="5">
    <source>
        <dbReference type="ARBA" id="ARBA00023136"/>
    </source>
</evidence>
<dbReference type="AlphaFoldDB" id="A0A177L768"/>
<evidence type="ECO:0000256" key="4">
    <source>
        <dbReference type="ARBA" id="ARBA00022989"/>
    </source>
</evidence>
<dbReference type="NCBIfam" id="NF002460">
    <property type="entry name" value="PRK01658.1"/>
    <property type="match status" value="1"/>
</dbReference>
<evidence type="ECO:0000256" key="3">
    <source>
        <dbReference type="ARBA" id="ARBA00022692"/>
    </source>
</evidence>
<evidence type="ECO:0000256" key="2">
    <source>
        <dbReference type="ARBA" id="ARBA00022475"/>
    </source>
</evidence>
<dbReference type="EMBL" id="LQWY01000022">
    <property type="protein sequence ID" value="OAH61304.1"/>
    <property type="molecule type" value="Genomic_DNA"/>
</dbReference>
<evidence type="ECO:0000256" key="1">
    <source>
        <dbReference type="ARBA" id="ARBA00004651"/>
    </source>
</evidence>
<comment type="caution">
    <text evidence="7">The sequence shown here is derived from an EMBL/GenBank/DDBJ whole genome shotgun (WGS) entry which is preliminary data.</text>
</comment>
<feature type="transmembrane region" description="Helical" evidence="6">
    <location>
        <begin position="35"/>
        <end position="55"/>
    </location>
</feature>
<evidence type="ECO:0000313" key="8">
    <source>
        <dbReference type="Proteomes" id="UP000076935"/>
    </source>
</evidence>